<dbReference type="Gene3D" id="3.20.20.70">
    <property type="entry name" value="Aldolase class I"/>
    <property type="match status" value="1"/>
</dbReference>
<feature type="region of interest" description="Disordered" evidence="7">
    <location>
        <begin position="128"/>
        <end position="160"/>
    </location>
</feature>
<dbReference type="InterPro" id="IPR000891">
    <property type="entry name" value="PYR_CT"/>
</dbReference>
<dbReference type="InterPro" id="IPR043594">
    <property type="entry name" value="HMGL"/>
</dbReference>
<evidence type="ECO:0000256" key="2">
    <source>
        <dbReference type="ARBA" id="ARBA00009405"/>
    </source>
</evidence>
<dbReference type="GeneID" id="27333534"/>
<accession>A0A0D2BYK2</accession>
<evidence type="ECO:0000259" key="8">
    <source>
        <dbReference type="PROSITE" id="PS50991"/>
    </source>
</evidence>
<evidence type="ECO:0000313" key="9">
    <source>
        <dbReference type="EMBL" id="KIW16399.1"/>
    </source>
</evidence>
<dbReference type="PANTHER" id="PTHR42738:SF7">
    <property type="entry name" value="HYDROXYMETHYLGLUTARYL-COA LYASE"/>
    <property type="match status" value="1"/>
</dbReference>
<dbReference type="Proteomes" id="UP000053328">
    <property type="component" value="Unassembled WGS sequence"/>
</dbReference>
<keyword evidence="4" id="KW-0479">Metal-binding</keyword>
<dbReference type="VEuPathDB" id="FungiDB:PV08_06451"/>
<dbReference type="PANTHER" id="PTHR42738">
    <property type="entry name" value="HYDROXYMETHYLGLUTARYL-COA LYASE"/>
    <property type="match status" value="1"/>
</dbReference>
<gene>
    <name evidence="9" type="ORF">PV08_06451</name>
</gene>
<evidence type="ECO:0000256" key="3">
    <source>
        <dbReference type="ARBA" id="ARBA00012910"/>
    </source>
</evidence>
<reference evidence="9 10" key="1">
    <citation type="submission" date="2015-01" db="EMBL/GenBank/DDBJ databases">
        <title>The Genome Sequence of Exophiala spinifera CBS89968.</title>
        <authorList>
            <consortium name="The Broad Institute Genomics Platform"/>
            <person name="Cuomo C."/>
            <person name="de Hoog S."/>
            <person name="Gorbushina A."/>
            <person name="Stielow B."/>
            <person name="Teixiera M."/>
            <person name="Abouelleil A."/>
            <person name="Chapman S.B."/>
            <person name="Priest M."/>
            <person name="Young S.K."/>
            <person name="Wortman J."/>
            <person name="Nusbaum C."/>
            <person name="Birren B."/>
        </authorList>
    </citation>
    <scope>NUCLEOTIDE SEQUENCE [LARGE SCALE GENOMIC DNA]</scope>
    <source>
        <strain evidence="9 10">CBS 89968</strain>
    </source>
</reference>
<dbReference type="GO" id="GO:0004419">
    <property type="term" value="F:hydroxymethylglutaryl-CoA lyase activity"/>
    <property type="evidence" value="ECO:0007669"/>
    <property type="project" value="UniProtKB-EC"/>
</dbReference>
<dbReference type="STRING" id="91928.A0A0D2BYK2"/>
<dbReference type="Pfam" id="PF00682">
    <property type="entry name" value="HMGL-like"/>
    <property type="match status" value="2"/>
</dbReference>
<name>A0A0D2BYK2_9EURO</name>
<sequence length="374" mass="39878">MTKLPLRCLRHVRPNNRTFSTSRRVAADHVRIVEVGPRDGLQNEKSTISLDTKLELIRRLAQTGVTHMEAGSFVPAKWVPQMASTAEILETILTDPPPAPHGIAYNYLVPNIRGLENLVKIFQAKGAKNPTGYPTPPPSPSAEQSEGQTPGAASSSGAPANSTEISLFAAATEAFSQKNTNCSIAESLERCQPIMELAKQHEIRVRGYVSVALGCPYEGPDVDPHKVAEITASLLEMGCDEVSVADTTGMGTAPRTQKLLQTLKEAGILGEDIALHFHDTFGMALVNTVVGLEHGVRIFDSSVGGLGGCPYSPGATGNVATEDLLHLLHSLGCETGIDVVQMAEIGDWITKQLGKPNSSRAGKATLSRLRQSCS</sequence>
<proteinExistence type="inferred from homology"/>
<feature type="domain" description="Pyruvate carboxyltransferase" evidence="8">
    <location>
        <begin position="30"/>
        <end position="343"/>
    </location>
</feature>
<dbReference type="RefSeq" id="XP_016236615.1">
    <property type="nucleotide sequence ID" value="XM_016380788.1"/>
</dbReference>
<organism evidence="9 10">
    <name type="scientific">Exophiala spinifera</name>
    <dbReference type="NCBI Taxonomy" id="91928"/>
    <lineage>
        <taxon>Eukaryota</taxon>
        <taxon>Fungi</taxon>
        <taxon>Dikarya</taxon>
        <taxon>Ascomycota</taxon>
        <taxon>Pezizomycotina</taxon>
        <taxon>Eurotiomycetes</taxon>
        <taxon>Chaetothyriomycetidae</taxon>
        <taxon>Chaetothyriales</taxon>
        <taxon>Herpotrichiellaceae</taxon>
        <taxon>Exophiala</taxon>
    </lineage>
</organism>
<evidence type="ECO:0000256" key="1">
    <source>
        <dbReference type="ARBA" id="ARBA00005143"/>
    </source>
</evidence>
<keyword evidence="5" id="KW-0456">Lyase</keyword>
<evidence type="ECO:0000256" key="6">
    <source>
        <dbReference type="ARBA" id="ARBA00049877"/>
    </source>
</evidence>
<dbReference type="EC" id="4.1.3.4" evidence="3"/>
<dbReference type="CDD" id="cd07938">
    <property type="entry name" value="DRE_TIM_HMGL"/>
    <property type="match status" value="1"/>
</dbReference>
<dbReference type="GO" id="GO:0046872">
    <property type="term" value="F:metal ion binding"/>
    <property type="evidence" value="ECO:0007669"/>
    <property type="project" value="UniProtKB-KW"/>
</dbReference>
<evidence type="ECO:0000256" key="4">
    <source>
        <dbReference type="ARBA" id="ARBA00022723"/>
    </source>
</evidence>
<dbReference type="InterPro" id="IPR013785">
    <property type="entry name" value="Aldolase_TIM"/>
</dbReference>
<evidence type="ECO:0000313" key="10">
    <source>
        <dbReference type="Proteomes" id="UP000053328"/>
    </source>
</evidence>
<comment type="similarity">
    <text evidence="2">Belongs to the HMG-CoA lyase family.</text>
</comment>
<dbReference type="EMBL" id="KN847495">
    <property type="protein sequence ID" value="KIW16399.1"/>
    <property type="molecule type" value="Genomic_DNA"/>
</dbReference>
<dbReference type="NCBIfam" id="NF004283">
    <property type="entry name" value="PRK05692.1"/>
    <property type="match status" value="1"/>
</dbReference>
<dbReference type="UniPathway" id="UPA00896">
    <property type="reaction ID" value="UER00863"/>
</dbReference>
<evidence type="ECO:0000256" key="5">
    <source>
        <dbReference type="ARBA" id="ARBA00023239"/>
    </source>
</evidence>
<comment type="pathway">
    <text evidence="1">Metabolic intermediate metabolism; (S)-3-hydroxy-3-methylglutaryl-CoA degradation; acetoacetate from (S)-3-hydroxy-3-methylglutaryl-CoA: step 1/1.</text>
</comment>
<keyword evidence="10" id="KW-1185">Reference proteome</keyword>
<comment type="catalytic activity">
    <reaction evidence="6">
        <text>(3S)-3-hydroxy-3-methylglutaryl-CoA = acetoacetate + acetyl-CoA</text>
        <dbReference type="Rhea" id="RHEA:24404"/>
        <dbReference type="ChEBI" id="CHEBI:13705"/>
        <dbReference type="ChEBI" id="CHEBI:43074"/>
        <dbReference type="ChEBI" id="CHEBI:57288"/>
        <dbReference type="EC" id="4.1.3.4"/>
    </reaction>
</comment>
<dbReference type="GO" id="GO:0006552">
    <property type="term" value="P:L-leucine catabolic process"/>
    <property type="evidence" value="ECO:0007669"/>
    <property type="project" value="TreeGrafter"/>
</dbReference>
<dbReference type="HOGENOM" id="CLU_022138_3_0_1"/>
<dbReference type="PROSITE" id="PS50991">
    <property type="entry name" value="PYR_CT"/>
    <property type="match status" value="1"/>
</dbReference>
<protein>
    <recommendedName>
        <fullName evidence="3">hydroxymethylglutaryl-CoA lyase</fullName>
        <ecNumber evidence="3">4.1.3.4</ecNumber>
    </recommendedName>
</protein>
<dbReference type="SUPFAM" id="SSF51569">
    <property type="entry name" value="Aldolase"/>
    <property type="match status" value="1"/>
</dbReference>
<evidence type="ECO:0000256" key="7">
    <source>
        <dbReference type="SAM" id="MobiDB-lite"/>
    </source>
</evidence>
<dbReference type="AlphaFoldDB" id="A0A0D2BYK2"/>
<dbReference type="GO" id="GO:0046951">
    <property type="term" value="P:ketone body biosynthetic process"/>
    <property type="evidence" value="ECO:0007669"/>
    <property type="project" value="TreeGrafter"/>
</dbReference>
<dbReference type="OrthoDB" id="1905920at2759"/>
<feature type="compositionally biased region" description="Low complexity" evidence="7">
    <location>
        <begin position="150"/>
        <end position="160"/>
    </location>
</feature>